<keyword evidence="1" id="KW-0732">Signal</keyword>
<keyword evidence="3" id="KW-1185">Reference proteome</keyword>
<organism evidence="2 3">
    <name type="scientific">Nocardioides marmorisolisilvae</name>
    <dbReference type="NCBI Taxonomy" id="1542737"/>
    <lineage>
        <taxon>Bacteria</taxon>
        <taxon>Bacillati</taxon>
        <taxon>Actinomycetota</taxon>
        <taxon>Actinomycetes</taxon>
        <taxon>Propionibacteriales</taxon>
        <taxon>Nocardioidaceae</taxon>
        <taxon>Nocardioides</taxon>
    </lineage>
</organism>
<evidence type="ECO:0000313" key="2">
    <source>
        <dbReference type="EMBL" id="RNL79988.1"/>
    </source>
</evidence>
<feature type="chain" id="PRO_5039274537" evidence="1">
    <location>
        <begin position="30"/>
        <end position="402"/>
    </location>
</feature>
<evidence type="ECO:0000256" key="1">
    <source>
        <dbReference type="SAM" id="SignalP"/>
    </source>
</evidence>
<sequence length="402" mass="40658">MKLNKAVIGGLVALTATAGLIGTSISPAAADPTRPYAAAGSDTIQDVWNGLTNDFGAVVPSVASWNAFPNPPAADTTVSNAYIQTKTGGNWFIRPSGSGEGVKALSAVWDNTGHPSHQYPFSGTTAAVLNHEDVDFARSSGGPTAGTGLKYLPFARDAVAVAYNTETGLGVGLNLTTAQITELYSGVDATGDPVVQFSEQPATASTVVTVNGAVVHPKIPQNGSGTRKFFLGAINVTTAQLAPYIPVPNNTVAAGGLPENDGTQIPNDGDLIPFSAAQWISQQNGKAFDTTSGLALSSINGSAPTSGSAPSMVAGALFGHKTLGGDYDVVPTGTVGTFNRDTFNIVPSTFLLGSATAKQSALVNILGGTLGGAGAKSVIRAFGFGSLSYLGNSANFLDGAFS</sequence>
<dbReference type="Proteomes" id="UP000277094">
    <property type="component" value="Unassembled WGS sequence"/>
</dbReference>
<dbReference type="EMBL" id="RJSG01000002">
    <property type="protein sequence ID" value="RNL79988.1"/>
    <property type="molecule type" value="Genomic_DNA"/>
</dbReference>
<reference evidence="2 3" key="1">
    <citation type="submission" date="2018-11" db="EMBL/GenBank/DDBJ databases">
        <authorList>
            <person name="Li F."/>
        </authorList>
    </citation>
    <scope>NUCLEOTIDE SEQUENCE [LARGE SCALE GENOMIC DNA]</scope>
    <source>
        <strain evidence="2 3">KIS18-7</strain>
    </source>
</reference>
<accession>A0A3N0DWJ3</accession>
<name>A0A3N0DWJ3_9ACTN</name>
<proteinExistence type="predicted"/>
<comment type="caution">
    <text evidence="2">The sequence shown here is derived from an EMBL/GenBank/DDBJ whole genome shotgun (WGS) entry which is preliminary data.</text>
</comment>
<evidence type="ECO:0000313" key="3">
    <source>
        <dbReference type="Proteomes" id="UP000277094"/>
    </source>
</evidence>
<gene>
    <name evidence="2" type="ORF">EFL95_13790</name>
</gene>
<feature type="signal peptide" evidence="1">
    <location>
        <begin position="1"/>
        <end position="29"/>
    </location>
</feature>
<dbReference type="SUPFAM" id="SSF53850">
    <property type="entry name" value="Periplasmic binding protein-like II"/>
    <property type="match status" value="1"/>
</dbReference>
<protein>
    <submittedName>
        <fullName evidence="2">Uncharacterized protein</fullName>
    </submittedName>
</protein>
<dbReference type="AlphaFoldDB" id="A0A3N0DWJ3"/>
<dbReference type="OrthoDB" id="3636760at2"/>